<dbReference type="AlphaFoldDB" id="A0A3Q9RPE8"/>
<dbReference type="OrthoDB" id="2571143at2"/>
<dbReference type="Proteomes" id="UP000283095">
    <property type="component" value="Chromosome"/>
</dbReference>
<dbReference type="InterPro" id="IPR017975">
    <property type="entry name" value="Tubulin_CS"/>
</dbReference>
<evidence type="ECO:0000259" key="3">
    <source>
        <dbReference type="Pfam" id="PF00091"/>
    </source>
</evidence>
<dbReference type="Gene3D" id="3.40.50.1440">
    <property type="entry name" value="Tubulin/FtsZ, GTPase domain"/>
    <property type="match status" value="1"/>
</dbReference>
<dbReference type="RefSeq" id="WP_127760825.1">
    <property type="nucleotide sequence ID" value="NZ_CP026095.1"/>
</dbReference>
<dbReference type="GO" id="GO:0051301">
    <property type="term" value="P:cell division"/>
    <property type="evidence" value="ECO:0007669"/>
    <property type="project" value="UniProtKB-KW"/>
</dbReference>
<keyword evidence="4" id="KW-0132">Cell division</keyword>
<keyword evidence="4" id="KW-0131">Cell cycle</keyword>
<dbReference type="InterPro" id="IPR003008">
    <property type="entry name" value="Tubulin_FtsZ_GTPase"/>
</dbReference>
<name>A0A3Q9RPE8_9BACI</name>
<dbReference type="GO" id="GO:0005874">
    <property type="term" value="C:microtubule"/>
    <property type="evidence" value="ECO:0007669"/>
    <property type="project" value="InterPro"/>
</dbReference>
<sequence length="364" mass="40182">MFACIGIGQGGSMICDKFAEYGIPTAIINYSQSDLSACVHVENKLLLQGSEGVGRDRSLAAEQMSNNYETAISFIKEHFSQPSTELIFIIFSTGGGTGSGITPIISELLMNEMDKTLVLCPIIPDTTESINSQLNSLNTLAEISNLECAIAPIDNQNVFTLGIGKNQLYNAVNSKFVHSIISLIEYTERNTAFGNIDRNDILRLFETKGFLNISHIDISNLSNGVSLEPSYINKAIQESWSNNIFTSPCFDQVIRTGLIFDGQESLMSLIQPKEIFSSFTTQPLDVFEGWYTGEKGKVFTILTGMKFNPTRLQQIKDIVESQSQSIQNVLSADVSIPVSTISFQTKSKTQKKKSLSDILNKYKK</sequence>
<dbReference type="GO" id="GO:0005525">
    <property type="term" value="F:GTP binding"/>
    <property type="evidence" value="ECO:0007669"/>
    <property type="project" value="UniProtKB-KW"/>
</dbReference>
<dbReference type="PROSITE" id="PS00227">
    <property type="entry name" value="TUBULIN"/>
    <property type="match status" value="1"/>
</dbReference>
<feature type="domain" description="Tubulin/FtsZ GTPase" evidence="3">
    <location>
        <begin position="4"/>
        <end position="159"/>
    </location>
</feature>
<keyword evidence="1" id="KW-0547">Nucleotide-binding</keyword>
<reference evidence="4 5" key="1">
    <citation type="submission" date="2018-01" db="EMBL/GenBank/DDBJ databases">
        <title>Bacillus asahii Genome sequencing and assembly.</title>
        <authorList>
            <person name="Jiang H."/>
            <person name="Feng Y."/>
            <person name="Zhao F."/>
            <person name="Lin X."/>
        </authorList>
    </citation>
    <scope>NUCLEOTIDE SEQUENCE [LARGE SCALE GENOMIC DNA]</scope>
    <source>
        <strain evidence="4 5">OM18</strain>
    </source>
</reference>
<evidence type="ECO:0000313" key="5">
    <source>
        <dbReference type="Proteomes" id="UP000283095"/>
    </source>
</evidence>
<evidence type="ECO:0000256" key="2">
    <source>
        <dbReference type="ARBA" id="ARBA00023134"/>
    </source>
</evidence>
<evidence type="ECO:0000313" key="4">
    <source>
        <dbReference type="EMBL" id="AZV43705.1"/>
    </source>
</evidence>
<protein>
    <submittedName>
        <fullName evidence="4">Cell division protein FtsZ</fullName>
    </submittedName>
</protein>
<accession>A0A3Q9RPE8</accession>
<organism evidence="4 5">
    <name type="scientific">Peribacillus asahii</name>
    <dbReference type="NCBI Taxonomy" id="228899"/>
    <lineage>
        <taxon>Bacteria</taxon>
        <taxon>Bacillati</taxon>
        <taxon>Bacillota</taxon>
        <taxon>Bacilli</taxon>
        <taxon>Bacillales</taxon>
        <taxon>Bacillaceae</taxon>
        <taxon>Peribacillus</taxon>
    </lineage>
</organism>
<dbReference type="InterPro" id="IPR036525">
    <property type="entry name" value="Tubulin/FtsZ_GTPase_sf"/>
</dbReference>
<evidence type="ECO:0000256" key="1">
    <source>
        <dbReference type="ARBA" id="ARBA00022741"/>
    </source>
</evidence>
<dbReference type="SUPFAM" id="SSF52490">
    <property type="entry name" value="Tubulin nucleotide-binding domain-like"/>
    <property type="match status" value="1"/>
</dbReference>
<keyword evidence="2" id="KW-0342">GTP-binding</keyword>
<gene>
    <name evidence="4" type="ORF">BAOM_3096</name>
</gene>
<dbReference type="EMBL" id="CP026095">
    <property type="protein sequence ID" value="AZV43705.1"/>
    <property type="molecule type" value="Genomic_DNA"/>
</dbReference>
<proteinExistence type="predicted"/>
<dbReference type="KEGG" id="pasa:BAOM_3096"/>
<dbReference type="GO" id="GO:0007017">
    <property type="term" value="P:microtubule-based process"/>
    <property type="evidence" value="ECO:0007669"/>
    <property type="project" value="InterPro"/>
</dbReference>
<dbReference type="Pfam" id="PF00091">
    <property type="entry name" value="Tubulin"/>
    <property type="match status" value="1"/>
</dbReference>